<dbReference type="AlphaFoldDB" id="A0A433A2Y8"/>
<evidence type="ECO:0000313" key="1">
    <source>
        <dbReference type="EMBL" id="RUO97046.1"/>
    </source>
</evidence>
<gene>
    <name evidence="1" type="ORF">BC936DRAFT_141069</name>
</gene>
<accession>A0A433A2Y8</accession>
<keyword evidence="2" id="KW-1185">Reference proteome</keyword>
<organism evidence="1 2">
    <name type="scientific">Jimgerdemannia flammicorona</name>
    <dbReference type="NCBI Taxonomy" id="994334"/>
    <lineage>
        <taxon>Eukaryota</taxon>
        <taxon>Fungi</taxon>
        <taxon>Fungi incertae sedis</taxon>
        <taxon>Mucoromycota</taxon>
        <taxon>Mucoromycotina</taxon>
        <taxon>Endogonomycetes</taxon>
        <taxon>Endogonales</taxon>
        <taxon>Endogonaceae</taxon>
        <taxon>Jimgerdemannia</taxon>
    </lineage>
</organism>
<dbReference type="EMBL" id="RBNI01018703">
    <property type="protein sequence ID" value="RUO97046.1"/>
    <property type="molecule type" value="Genomic_DNA"/>
</dbReference>
<proteinExistence type="predicted"/>
<sequence length="189" mass="21527">MLEGVEVEMFFNPAFQYERYRATDIRMGAGLINICGPERSFTTPLASFTYFNNRPSNSSARALPLVYPTPPRLGSHATYAIADQLRDLSDVISAGDSATANLLLVGTATELVHLHHRLQRRWRDKPKRLLQGLTKWDVQAAELMRVACEDGREIKERRGALETLAEYVLRPLGRLMPVEWESPWEELKE</sequence>
<dbReference type="Proteomes" id="UP000268093">
    <property type="component" value="Unassembled WGS sequence"/>
</dbReference>
<name>A0A433A2Y8_9FUNG</name>
<protein>
    <submittedName>
        <fullName evidence="1">Uncharacterized protein</fullName>
    </submittedName>
</protein>
<evidence type="ECO:0000313" key="2">
    <source>
        <dbReference type="Proteomes" id="UP000268093"/>
    </source>
</evidence>
<comment type="caution">
    <text evidence="1">The sequence shown here is derived from an EMBL/GenBank/DDBJ whole genome shotgun (WGS) entry which is preliminary data.</text>
</comment>
<reference evidence="1 2" key="1">
    <citation type="journal article" date="2018" name="New Phytol.">
        <title>Phylogenomics of Endogonaceae and evolution of mycorrhizas within Mucoromycota.</title>
        <authorList>
            <person name="Chang Y."/>
            <person name="Desiro A."/>
            <person name="Na H."/>
            <person name="Sandor L."/>
            <person name="Lipzen A."/>
            <person name="Clum A."/>
            <person name="Barry K."/>
            <person name="Grigoriev I.V."/>
            <person name="Martin F.M."/>
            <person name="Stajich J.E."/>
            <person name="Smith M.E."/>
            <person name="Bonito G."/>
            <person name="Spatafora J.W."/>
        </authorList>
    </citation>
    <scope>NUCLEOTIDE SEQUENCE [LARGE SCALE GENOMIC DNA]</scope>
    <source>
        <strain evidence="1 2">GMNB39</strain>
    </source>
</reference>